<proteinExistence type="predicted"/>
<dbReference type="HOGENOM" id="CLU_2915704_0_0_9"/>
<gene>
    <name evidence="2" type="ORF">FAEPRAM212_00221</name>
</gene>
<reference evidence="2 3" key="1">
    <citation type="submission" date="2007-09" db="EMBL/GenBank/DDBJ databases">
        <title>Draft genome sequence of Faecalibacterium prausnitzii M21/2.</title>
        <authorList>
            <person name="Sudarsanam P."/>
            <person name="Ley R."/>
            <person name="Guruge J."/>
            <person name="Turnbaugh P.J."/>
            <person name="Mahowald M."/>
            <person name="Liep D."/>
            <person name="Gordon J."/>
        </authorList>
    </citation>
    <scope>NUCLEOTIDE SEQUENCE [LARGE SCALE GENOMIC DNA]</scope>
    <source>
        <strain evidence="2 3">M21/2</strain>
    </source>
</reference>
<feature type="region of interest" description="Disordered" evidence="1">
    <location>
        <begin position="1"/>
        <end position="23"/>
    </location>
</feature>
<organism evidence="2 3">
    <name type="scientific">Faecalibacterium prausnitzii M21/2</name>
    <dbReference type="NCBI Taxonomy" id="411485"/>
    <lineage>
        <taxon>Bacteria</taxon>
        <taxon>Bacillati</taxon>
        <taxon>Bacillota</taxon>
        <taxon>Clostridia</taxon>
        <taxon>Eubacteriales</taxon>
        <taxon>Oscillospiraceae</taxon>
        <taxon>Faecalibacterium</taxon>
    </lineage>
</organism>
<sequence length="61" mass="7083">MEKSLTMHRMQTMQGKTRLSRRCAKSVQKCAEPQKKENPTRNLTILRGILVRSRELESLAL</sequence>
<dbReference type="AlphaFoldDB" id="A8S6K0"/>
<dbReference type="Proteomes" id="UP000005945">
    <property type="component" value="Unassembled WGS sequence"/>
</dbReference>
<evidence type="ECO:0000313" key="2">
    <source>
        <dbReference type="EMBL" id="EDP22913.1"/>
    </source>
</evidence>
<evidence type="ECO:0000313" key="3">
    <source>
        <dbReference type="Proteomes" id="UP000005945"/>
    </source>
</evidence>
<reference evidence="2 3" key="2">
    <citation type="submission" date="2007-09" db="EMBL/GenBank/DDBJ databases">
        <authorList>
            <person name="Fulton L."/>
            <person name="Clifton S."/>
            <person name="Fulton B."/>
            <person name="Xu J."/>
            <person name="Minx P."/>
            <person name="Pepin K.H."/>
            <person name="Johnson M."/>
            <person name="Thiruvilangam P."/>
            <person name="Bhonagiri V."/>
            <person name="Nash W.E."/>
            <person name="Mardis E.R."/>
            <person name="Wilson R.K."/>
        </authorList>
    </citation>
    <scope>NUCLEOTIDE SEQUENCE [LARGE SCALE GENOMIC DNA]</scope>
    <source>
        <strain evidence="2 3">M21/2</strain>
    </source>
</reference>
<accession>A8S6K0</accession>
<dbReference type="EMBL" id="ABED02000014">
    <property type="protein sequence ID" value="EDP22913.1"/>
    <property type="molecule type" value="Genomic_DNA"/>
</dbReference>
<protein>
    <submittedName>
        <fullName evidence="2">Uncharacterized protein</fullName>
    </submittedName>
</protein>
<comment type="caution">
    <text evidence="2">The sequence shown here is derived from an EMBL/GenBank/DDBJ whole genome shotgun (WGS) entry which is preliminary data.</text>
</comment>
<evidence type="ECO:0000256" key="1">
    <source>
        <dbReference type="SAM" id="MobiDB-lite"/>
    </source>
</evidence>
<name>A8S6K0_9FIRM</name>